<name>A0A0N8H9E3_9BACT</name>
<reference evidence="3 4" key="1">
    <citation type="submission" date="2015-07" db="EMBL/GenBank/DDBJ databases">
        <title>The draft genome sequence of Leadbetterella sp. JN14-9.</title>
        <authorList>
            <person name="Liu Y."/>
            <person name="Du J."/>
            <person name="Shao Z."/>
        </authorList>
    </citation>
    <scope>NUCLEOTIDE SEQUENCE [LARGE SCALE GENOMIC DNA]</scope>
    <source>
        <strain evidence="3 4">JN14-9</strain>
    </source>
</reference>
<sequence>MIKTILNKPWLAFSYTLLVLILCIWPGDELPETVGLYDKWSHFIAFAGVAFFWLWWRPKFLGVILLAILFGLIIEIIQGILPESFHRSFDWYDWLADSIGALIGLPVYLLSKRILE</sequence>
<dbReference type="AlphaFoldDB" id="A0A0N8H9E3"/>
<dbReference type="RefSeq" id="WP_055149708.1">
    <property type="nucleotide sequence ID" value="NZ_JXSZ01000012.1"/>
</dbReference>
<dbReference type="OrthoDB" id="1524985at2"/>
<feature type="transmembrane region" description="Helical" evidence="1">
    <location>
        <begin position="63"/>
        <end position="82"/>
    </location>
</feature>
<keyword evidence="4" id="KW-1185">Reference proteome</keyword>
<dbReference type="NCBIfam" id="NF037970">
    <property type="entry name" value="vanZ_1"/>
    <property type="match status" value="1"/>
</dbReference>
<feature type="transmembrane region" description="Helical" evidence="1">
    <location>
        <begin position="9"/>
        <end position="27"/>
    </location>
</feature>
<dbReference type="PANTHER" id="PTHR28008">
    <property type="entry name" value="DOMAIN PROTEIN, PUTATIVE (AFU_ORTHOLOGUE AFUA_3G10980)-RELATED"/>
    <property type="match status" value="1"/>
</dbReference>
<gene>
    <name evidence="3" type="ORF">AFM12_15025</name>
</gene>
<dbReference type="Proteomes" id="UP000050454">
    <property type="component" value="Unassembled WGS sequence"/>
</dbReference>
<keyword evidence="1" id="KW-1133">Transmembrane helix</keyword>
<accession>A0A0N8H9E3</accession>
<evidence type="ECO:0000313" key="3">
    <source>
        <dbReference type="EMBL" id="KPM47132.1"/>
    </source>
</evidence>
<evidence type="ECO:0000256" key="1">
    <source>
        <dbReference type="SAM" id="Phobius"/>
    </source>
</evidence>
<comment type="caution">
    <text evidence="3">The sequence shown here is derived from an EMBL/GenBank/DDBJ whole genome shotgun (WGS) entry which is preliminary data.</text>
</comment>
<protein>
    <recommendedName>
        <fullName evidence="2">VanZ-like domain-containing protein</fullName>
    </recommendedName>
</protein>
<dbReference type="PANTHER" id="PTHR28008:SF1">
    <property type="entry name" value="DOMAIN PROTEIN, PUTATIVE (AFU_ORTHOLOGUE AFUA_3G10980)-RELATED"/>
    <property type="match status" value="1"/>
</dbReference>
<feature type="transmembrane region" description="Helical" evidence="1">
    <location>
        <begin position="39"/>
        <end position="56"/>
    </location>
</feature>
<dbReference type="EMBL" id="LGTQ01000012">
    <property type="protein sequence ID" value="KPM47132.1"/>
    <property type="molecule type" value="Genomic_DNA"/>
</dbReference>
<proteinExistence type="predicted"/>
<feature type="transmembrane region" description="Helical" evidence="1">
    <location>
        <begin position="94"/>
        <end position="111"/>
    </location>
</feature>
<dbReference type="STRING" id="1605367.AFM12_15025"/>
<evidence type="ECO:0000313" key="4">
    <source>
        <dbReference type="Proteomes" id="UP000050454"/>
    </source>
</evidence>
<keyword evidence="1" id="KW-0812">Transmembrane</keyword>
<feature type="domain" description="VanZ-like" evidence="2">
    <location>
        <begin position="37"/>
        <end position="110"/>
    </location>
</feature>
<evidence type="ECO:0000259" key="2">
    <source>
        <dbReference type="Pfam" id="PF04892"/>
    </source>
</evidence>
<dbReference type="InterPro" id="IPR006976">
    <property type="entry name" value="VanZ-like"/>
</dbReference>
<organism evidence="3 4">
    <name type="scientific">Jiulongibacter sediminis</name>
    <dbReference type="NCBI Taxonomy" id="1605367"/>
    <lineage>
        <taxon>Bacteria</taxon>
        <taxon>Pseudomonadati</taxon>
        <taxon>Bacteroidota</taxon>
        <taxon>Cytophagia</taxon>
        <taxon>Cytophagales</taxon>
        <taxon>Leadbetterellaceae</taxon>
        <taxon>Jiulongibacter</taxon>
    </lineage>
</organism>
<dbReference type="Pfam" id="PF04892">
    <property type="entry name" value="VanZ"/>
    <property type="match status" value="1"/>
</dbReference>
<keyword evidence="1" id="KW-0472">Membrane</keyword>